<comment type="caution">
    <text evidence="1">The sequence shown here is derived from an EMBL/GenBank/DDBJ whole genome shotgun (WGS) entry which is preliminary data.</text>
</comment>
<organism evidence="1 2">
    <name type="scientific">Trichonephila inaurata madagascariensis</name>
    <dbReference type="NCBI Taxonomy" id="2747483"/>
    <lineage>
        <taxon>Eukaryota</taxon>
        <taxon>Metazoa</taxon>
        <taxon>Ecdysozoa</taxon>
        <taxon>Arthropoda</taxon>
        <taxon>Chelicerata</taxon>
        <taxon>Arachnida</taxon>
        <taxon>Araneae</taxon>
        <taxon>Araneomorphae</taxon>
        <taxon>Entelegynae</taxon>
        <taxon>Araneoidea</taxon>
        <taxon>Nephilidae</taxon>
        <taxon>Trichonephila</taxon>
        <taxon>Trichonephila inaurata</taxon>
    </lineage>
</organism>
<evidence type="ECO:0000313" key="2">
    <source>
        <dbReference type="Proteomes" id="UP000886998"/>
    </source>
</evidence>
<dbReference type="EMBL" id="BMAV01023577">
    <property type="protein sequence ID" value="GFY79437.1"/>
    <property type="molecule type" value="Genomic_DNA"/>
</dbReference>
<proteinExistence type="predicted"/>
<gene>
    <name evidence="1" type="ORF">TNIN_429611</name>
</gene>
<dbReference type="Proteomes" id="UP000886998">
    <property type="component" value="Unassembled WGS sequence"/>
</dbReference>
<reference evidence="1" key="1">
    <citation type="submission" date="2020-08" db="EMBL/GenBank/DDBJ databases">
        <title>Multicomponent nature underlies the extraordinary mechanical properties of spider dragline silk.</title>
        <authorList>
            <person name="Kono N."/>
            <person name="Nakamura H."/>
            <person name="Mori M."/>
            <person name="Yoshida Y."/>
            <person name="Ohtoshi R."/>
            <person name="Malay A.D."/>
            <person name="Moran D.A.P."/>
            <person name="Tomita M."/>
            <person name="Numata K."/>
            <person name="Arakawa K."/>
        </authorList>
    </citation>
    <scope>NUCLEOTIDE SEQUENCE</scope>
</reference>
<protein>
    <submittedName>
        <fullName evidence="1">Uncharacterized protein</fullName>
    </submittedName>
</protein>
<accession>A0A8X6YWW5</accession>
<name>A0A8X6YWW5_9ARAC</name>
<dbReference type="AlphaFoldDB" id="A0A8X6YWW5"/>
<keyword evidence="2" id="KW-1185">Reference proteome</keyword>
<sequence>MKLGGMRAILGAFPHQAISDARGLLKWRLDLFMHNGRYKPISNLSLAEGCIAVMNSTFMLLDIRREDYHYNVAQRSVSYESSVSLFSNFLSPQGL</sequence>
<evidence type="ECO:0000313" key="1">
    <source>
        <dbReference type="EMBL" id="GFY79437.1"/>
    </source>
</evidence>